<keyword evidence="2" id="KW-1185">Reference proteome</keyword>
<evidence type="ECO:0000313" key="1">
    <source>
        <dbReference type="EMBL" id="NNH72401.1"/>
    </source>
</evidence>
<protein>
    <submittedName>
        <fullName evidence="1">Uncharacterized protein</fullName>
    </submittedName>
</protein>
<proteinExistence type="predicted"/>
<sequence length="89" mass="9571">MTVSDDVAKQLCDIIEPQLSDWRVQGPTLGKISLNGSVHEWALRNGGINVQVLSDKGVVDRIMIAQCPDTHAEAIKALELSDLASGIAF</sequence>
<comment type="caution">
    <text evidence="1">The sequence shown here is derived from an EMBL/GenBank/DDBJ whole genome shotgun (WGS) entry which is preliminary data.</text>
</comment>
<dbReference type="AlphaFoldDB" id="A0A849CG30"/>
<organism evidence="1 2">
    <name type="scientific">Nocardia uniformis</name>
    <dbReference type="NCBI Taxonomy" id="53432"/>
    <lineage>
        <taxon>Bacteria</taxon>
        <taxon>Bacillati</taxon>
        <taxon>Actinomycetota</taxon>
        <taxon>Actinomycetes</taxon>
        <taxon>Mycobacteriales</taxon>
        <taxon>Nocardiaceae</taxon>
        <taxon>Nocardia</taxon>
    </lineage>
</organism>
<gene>
    <name evidence="1" type="ORF">HLB23_21485</name>
</gene>
<dbReference type="EMBL" id="JABELX010000007">
    <property type="protein sequence ID" value="NNH72401.1"/>
    <property type="molecule type" value="Genomic_DNA"/>
</dbReference>
<accession>A0A849CG30</accession>
<reference evidence="1 2" key="1">
    <citation type="submission" date="2020-05" db="EMBL/GenBank/DDBJ databases">
        <title>MicrobeNet Type strains.</title>
        <authorList>
            <person name="Nicholson A.C."/>
        </authorList>
    </citation>
    <scope>NUCLEOTIDE SEQUENCE [LARGE SCALE GENOMIC DNA]</scope>
    <source>
        <strain evidence="1 2">JCM 3224</strain>
    </source>
</reference>
<evidence type="ECO:0000313" key="2">
    <source>
        <dbReference type="Proteomes" id="UP000586827"/>
    </source>
</evidence>
<name>A0A849CG30_9NOCA</name>
<dbReference type="Proteomes" id="UP000586827">
    <property type="component" value="Unassembled WGS sequence"/>
</dbReference>